<protein>
    <submittedName>
        <fullName evidence="1">Uncharacterized protein</fullName>
    </submittedName>
</protein>
<accession>A0ACA9Y5W1</accession>
<evidence type="ECO:0000313" key="1">
    <source>
        <dbReference type="EMBL" id="CAH6720264.1"/>
    </source>
</evidence>
<proteinExistence type="predicted"/>
<dbReference type="Proteomes" id="UP001152531">
    <property type="component" value="Unassembled WGS sequence"/>
</dbReference>
<organism evidence="1 2">
    <name type="scientific">[Candida] jaroonii</name>
    <dbReference type="NCBI Taxonomy" id="467808"/>
    <lineage>
        <taxon>Eukaryota</taxon>
        <taxon>Fungi</taxon>
        <taxon>Dikarya</taxon>
        <taxon>Ascomycota</taxon>
        <taxon>Saccharomycotina</taxon>
        <taxon>Pichiomycetes</taxon>
        <taxon>Debaryomycetaceae</taxon>
        <taxon>Yamadazyma</taxon>
    </lineage>
</organism>
<sequence>MSQPTITGKTKVFDFLNDQIDSISLQKTLKLNHIRNLNLPLNEIIEYIYQFLNSFDPPFEIEKLSLSHNQLDELPLNIKLLSKHVRYLDLHDNYFNEVPIELTDFNLEFLDLSNNRLNYLSKTRMSKLQNLKLINLKNNKFKYLPPVLGELPYLNLIEVANNPLVFPSMEMINKFQKQTSVDWVKELKQFLITNSSVLESKIYESLAAPAISASTTPQISRSKSISETKTKASKAARRMGLIIKKPEEEQSNYNNNDFPSPLNLPNSSSSIDTSFAMSPQVSNVGTTTTTTAISTSSSNPHSQTSSPPLTPTIKPRSRSNTLVEIDKMLDDEEDDHKSGAYFRRLSTLAEVPVDEIISHNRKPKSNPPNVPLPSFQSSATPTTFTNANNSSTSSTTVTNGSSATLNGSSSVNNGSSSNFGTPSASQLPQFDSPKKKSDDLIHVSRKVLFAFSELHSSIRRFSGFCSDKKITIKMVSLLYTAKSNIDSLVEALELEEDTLNGQDKISECLHSCITSFKSIMSVLGDNFLQFTAKIDVCFIRMLYLTIFGAFNELFNAYKILNKDRKIGLSINTSLNTMHGSLLSASAMSSTQESNVNVDNVEDVDEQLYQSIEIASTKAQDVFGELTRAISKSAIASAQDSNSEISSSLAAKVKDLTTVCVTSMDIIKQLRTKLITIRNNPSFTTKKLFWDDINMFLKTIIQTFSSVKNLMKDLPILNDIRSSMAKLTKSTKDVTILLEASSYKAIDSSQTHPPPLASIPSVSNIFTPLSAHPNHHLHALGSQVNLSAMQPPVRTPLVAALGPAAQAIMPLSEPTTVHSLNPPHVPGSPTISPQVNETSGQYFANNGINPFDGLIMANSGNRETTNKDKEDS</sequence>
<evidence type="ECO:0000313" key="2">
    <source>
        <dbReference type="Proteomes" id="UP001152531"/>
    </source>
</evidence>
<keyword evidence="2" id="KW-1185">Reference proteome</keyword>
<dbReference type="EMBL" id="CALSDN010000003">
    <property type="protein sequence ID" value="CAH6720264.1"/>
    <property type="molecule type" value="Genomic_DNA"/>
</dbReference>
<name>A0ACA9Y5W1_9ASCO</name>
<gene>
    <name evidence="1" type="ORF">CLIB1444_03S08042</name>
</gene>
<reference evidence="1" key="1">
    <citation type="submission" date="2022-06" db="EMBL/GenBank/DDBJ databases">
        <authorList>
            <person name="Legras J.-L."/>
            <person name="Devillers H."/>
            <person name="Grondin C."/>
        </authorList>
    </citation>
    <scope>NUCLEOTIDE SEQUENCE</scope>
    <source>
        <strain evidence="1">CLIB 1444</strain>
    </source>
</reference>
<comment type="caution">
    <text evidence="1">The sequence shown here is derived from an EMBL/GenBank/DDBJ whole genome shotgun (WGS) entry which is preliminary data.</text>
</comment>